<evidence type="ECO:0000313" key="3">
    <source>
        <dbReference type="EMBL" id="UXH79699.1"/>
    </source>
</evidence>
<name>A0ABY6B438_9BURK</name>
<feature type="transmembrane region" description="Helical" evidence="2">
    <location>
        <begin position="335"/>
        <end position="353"/>
    </location>
</feature>
<keyword evidence="4" id="KW-1185">Reference proteome</keyword>
<gene>
    <name evidence="3" type="ORF">N4261_07250</name>
</gene>
<proteinExistence type="predicted"/>
<keyword evidence="2" id="KW-0812">Transmembrane</keyword>
<protein>
    <submittedName>
        <fullName evidence="3">Zf-TFIIB domain-containing protein</fullName>
    </submittedName>
</protein>
<feature type="compositionally biased region" description="Basic and acidic residues" evidence="1">
    <location>
        <begin position="268"/>
        <end position="284"/>
    </location>
</feature>
<evidence type="ECO:0000256" key="2">
    <source>
        <dbReference type="SAM" id="Phobius"/>
    </source>
</evidence>
<keyword evidence="2" id="KW-0472">Membrane</keyword>
<organism evidence="3 4">
    <name type="scientific">Roseateles amylovorans</name>
    <dbReference type="NCBI Taxonomy" id="2978473"/>
    <lineage>
        <taxon>Bacteria</taxon>
        <taxon>Pseudomonadati</taxon>
        <taxon>Pseudomonadota</taxon>
        <taxon>Betaproteobacteria</taxon>
        <taxon>Burkholderiales</taxon>
        <taxon>Sphaerotilaceae</taxon>
        <taxon>Roseateles</taxon>
    </lineage>
</organism>
<evidence type="ECO:0000256" key="1">
    <source>
        <dbReference type="SAM" id="MobiDB-lite"/>
    </source>
</evidence>
<dbReference type="EMBL" id="CP104562">
    <property type="protein sequence ID" value="UXH79699.1"/>
    <property type="molecule type" value="Genomic_DNA"/>
</dbReference>
<evidence type="ECO:0000313" key="4">
    <source>
        <dbReference type="Proteomes" id="UP001064933"/>
    </source>
</evidence>
<dbReference type="Proteomes" id="UP001064933">
    <property type="component" value="Chromosome"/>
</dbReference>
<feature type="region of interest" description="Disordered" evidence="1">
    <location>
        <begin position="268"/>
        <end position="302"/>
    </location>
</feature>
<reference evidence="3" key="1">
    <citation type="submission" date="2022-10" db="EMBL/GenBank/DDBJ databases">
        <title>Characterization and whole genome sequencing of a new Roseateles species, isolated from fresh water.</title>
        <authorList>
            <person name="Guliayeva D.Y."/>
            <person name="Akhremchuk A.E."/>
            <person name="Sikolenko M.A."/>
            <person name="Valentovich L.N."/>
            <person name="Sidarenka A.V."/>
        </authorList>
    </citation>
    <scope>NUCLEOTIDE SEQUENCE</scope>
    <source>
        <strain evidence="3">BIM B-1768</strain>
    </source>
</reference>
<sequence length="354" mass="39206">MTALTESPVHSRPTLPLLRSGASIDCPQCAAAMHHLRLPGHQGAHVDLDHCRPCGLVWFDAMESVHLSGLGWVQLLRELQLGLPVALHDQPAVRLTCPLCRLSLKAVHNRTRFGRFPTLECPSCCGHLHRQAGMLAERGLVRPLLPAERGALKQEQRQLLCFSCGAPSDGQGDTCSYCTAPLVMIDLPRLHHALRVRQRDEPLLSPSDGRPLAWACRGCGAPMDPARETSCGRCDHAVVVPSLIDLLPTLDALEREWRDDRALRERSRAERKASYRAPSRRDGEAPGTVMTGDAASSREEDAAQARQDKLNWAIGWALGGESDDTHGRDHDELSWRQVLVVLLIFAFFLWLFYG</sequence>
<keyword evidence="2" id="KW-1133">Transmembrane helix</keyword>
<dbReference type="RefSeq" id="WP_261759519.1">
    <property type="nucleotide sequence ID" value="NZ_CP104562.2"/>
</dbReference>
<accession>A0ABY6B438</accession>